<dbReference type="PROSITE" id="PS50983">
    <property type="entry name" value="FE_B12_PBP"/>
    <property type="match status" value="1"/>
</dbReference>
<dbReference type="Proteomes" id="UP000067626">
    <property type="component" value="Chromosome"/>
</dbReference>
<organism evidence="2 3">
    <name type="scientific">Chondromyces crocatus</name>
    <dbReference type="NCBI Taxonomy" id="52"/>
    <lineage>
        <taxon>Bacteria</taxon>
        <taxon>Pseudomonadati</taxon>
        <taxon>Myxococcota</taxon>
        <taxon>Polyangia</taxon>
        <taxon>Polyangiales</taxon>
        <taxon>Polyangiaceae</taxon>
        <taxon>Chondromyces</taxon>
    </lineage>
</organism>
<name>A0A0K1ELL4_CHOCO</name>
<accession>A0A0K1ELL4</accession>
<dbReference type="EMBL" id="CP012159">
    <property type="protein sequence ID" value="AKT41759.1"/>
    <property type="molecule type" value="Genomic_DNA"/>
</dbReference>
<evidence type="ECO:0000313" key="3">
    <source>
        <dbReference type="Proteomes" id="UP000067626"/>
    </source>
</evidence>
<proteinExistence type="predicted"/>
<sequence>MPPRRIVSLLPSATEIVCLLGATDALVGISHECDFPEAIRDRPVLTSARVLSTGSSRAIDAAVRDVVRDALSLYTVDQARLAALSPDVIVTQDLCEVCAVSLDDVRSAVARLAHREEVCIVSLTPTRLDDILDDIETVAAALDRSEHGRAARTALKTRIEHITHRASQAPLRPRVVSVEWLEPIMLGGLWMPELIERAGGLPVGVRTGEPAPTLTPEALKQLAPDVMLVKPCGFSLDRALAERDLITRTLQPALSPGGRLVVTDGNAFFNRPGPRIVESLEILAACVHPELFPDFAQKHAAALHPLDGSE</sequence>
<dbReference type="RefSeq" id="WP_050433494.1">
    <property type="nucleotide sequence ID" value="NZ_CP012159.1"/>
</dbReference>
<dbReference type="SUPFAM" id="SSF53807">
    <property type="entry name" value="Helical backbone' metal receptor"/>
    <property type="match status" value="1"/>
</dbReference>
<dbReference type="InterPro" id="IPR002491">
    <property type="entry name" value="ABC_transptr_periplasmic_BD"/>
</dbReference>
<gene>
    <name evidence="2" type="ORF">CMC5_059700</name>
</gene>
<dbReference type="PATRIC" id="fig|52.7.peg.6578"/>
<dbReference type="InterPro" id="IPR051030">
    <property type="entry name" value="Vitamin_B12-ABC_binding"/>
</dbReference>
<feature type="domain" description="Fe/B12 periplasmic-binding" evidence="1">
    <location>
        <begin position="5"/>
        <end position="291"/>
    </location>
</feature>
<reference evidence="2 3" key="1">
    <citation type="submission" date="2015-07" db="EMBL/GenBank/DDBJ databases">
        <title>Genome analysis of myxobacterium Chondromyces crocatus Cm c5 reveals a high potential for natural compound synthesis and the genetic basis for the loss of fruiting body formation.</title>
        <authorList>
            <person name="Zaburannyi N."/>
            <person name="Bunk B."/>
            <person name="Maier J."/>
            <person name="Overmann J."/>
            <person name="Mueller R."/>
        </authorList>
    </citation>
    <scope>NUCLEOTIDE SEQUENCE [LARGE SCALE GENOMIC DNA]</scope>
    <source>
        <strain evidence="2 3">Cm c5</strain>
    </source>
</reference>
<evidence type="ECO:0000259" key="1">
    <source>
        <dbReference type="PROSITE" id="PS50983"/>
    </source>
</evidence>
<dbReference type="AlphaFoldDB" id="A0A0K1ELL4"/>
<dbReference type="Gene3D" id="3.40.50.1980">
    <property type="entry name" value="Nitrogenase molybdenum iron protein domain"/>
    <property type="match status" value="2"/>
</dbReference>
<dbReference type="STRING" id="52.CMC5_059700"/>
<dbReference type="KEGG" id="ccro:CMC5_059700"/>
<dbReference type="PANTHER" id="PTHR42860:SF1">
    <property type="entry name" value="VITAMIN B12-BINDING PROTEIN"/>
    <property type="match status" value="1"/>
</dbReference>
<dbReference type="Pfam" id="PF01497">
    <property type="entry name" value="Peripla_BP_2"/>
    <property type="match status" value="1"/>
</dbReference>
<protein>
    <submittedName>
        <fullName evidence="2">ABC transporter substrate-binding protein</fullName>
    </submittedName>
</protein>
<evidence type="ECO:0000313" key="2">
    <source>
        <dbReference type="EMBL" id="AKT41759.1"/>
    </source>
</evidence>
<keyword evidence="3" id="KW-1185">Reference proteome</keyword>
<dbReference type="PANTHER" id="PTHR42860">
    <property type="entry name" value="VITAMIN B12-BINDING PROTEIN"/>
    <property type="match status" value="1"/>
</dbReference>